<evidence type="ECO:0000313" key="14">
    <source>
        <dbReference type="Proteomes" id="UP000054560"/>
    </source>
</evidence>
<keyword evidence="8" id="KW-0408">Iron</keyword>
<sequence length="280" mass="30043">GLPGESRSGPIDMSKGIPDKFPIRNVKHTVVVASGKGGVGKSTTSVNLALALKRKGLSVGILDADVFGPSIPIMMNLKDQPPVSKSGNMMMPLLNYGVHCMSMGFLVNKNDAVVWRGLMVMSALKQLLRRVQWPELDVLVIDMPPGTGDTQLSISQEITIDGAVIVSTPQDLALADARRGVTMFHKVDVPIFGVVQNMSHFECPKCSHTTHIFGRDGAVVAAKEMGTGIIGEIPLDIQIRECADNGTPLVIGYPDSPQTKAYMTLAENVMKHLKLSEVSS</sequence>
<dbReference type="Gene3D" id="3.40.50.300">
    <property type="entry name" value="P-loop containing nucleotide triphosphate hydrolases"/>
    <property type="match status" value="1"/>
</dbReference>
<dbReference type="PROSITE" id="PS01215">
    <property type="entry name" value="MRP"/>
    <property type="match status" value="1"/>
</dbReference>
<dbReference type="EMBL" id="KQ243974">
    <property type="protein sequence ID" value="KNC74929.1"/>
    <property type="molecule type" value="Genomic_DNA"/>
</dbReference>
<evidence type="ECO:0000256" key="7">
    <source>
        <dbReference type="ARBA" id="ARBA00022946"/>
    </source>
</evidence>
<dbReference type="GO" id="GO:0005759">
    <property type="term" value="C:mitochondrial matrix"/>
    <property type="evidence" value="ECO:0007669"/>
    <property type="project" value="UniProtKB-ARBA"/>
</dbReference>
<comment type="similarity">
    <text evidence="11">Belongs to the Mrp/NBP35 ATP-binding proteins family.</text>
</comment>
<dbReference type="GO" id="GO:0051539">
    <property type="term" value="F:4 iron, 4 sulfur cluster binding"/>
    <property type="evidence" value="ECO:0007669"/>
    <property type="project" value="UniProtKB-KW"/>
</dbReference>
<evidence type="ECO:0000256" key="10">
    <source>
        <dbReference type="ARBA" id="ARBA00023128"/>
    </source>
</evidence>
<dbReference type="Proteomes" id="UP000054560">
    <property type="component" value="Unassembled WGS sequence"/>
</dbReference>
<keyword evidence="9" id="KW-0411">Iron-sulfur</keyword>
<evidence type="ECO:0000256" key="2">
    <source>
        <dbReference type="ARBA" id="ARBA00004173"/>
    </source>
</evidence>
<keyword evidence="10" id="KW-0496">Mitochondrion</keyword>
<gene>
    <name evidence="13" type="ORF">SARC_12536</name>
</gene>
<dbReference type="Pfam" id="PF10609">
    <property type="entry name" value="ParA"/>
    <property type="match status" value="1"/>
</dbReference>
<evidence type="ECO:0000256" key="9">
    <source>
        <dbReference type="ARBA" id="ARBA00023014"/>
    </source>
</evidence>
<evidence type="ECO:0000256" key="12">
    <source>
        <dbReference type="ARBA" id="ARBA00081370"/>
    </source>
</evidence>
<evidence type="ECO:0000256" key="3">
    <source>
        <dbReference type="ARBA" id="ARBA00022485"/>
    </source>
</evidence>
<comment type="cofactor">
    <cofactor evidence="1">
        <name>[4Fe-4S] cluster</name>
        <dbReference type="ChEBI" id="CHEBI:49883"/>
    </cofactor>
</comment>
<dbReference type="InterPro" id="IPR019591">
    <property type="entry name" value="Mrp/NBP35_ATP-bd"/>
</dbReference>
<dbReference type="eggNOG" id="KOG3022">
    <property type="taxonomic scope" value="Eukaryota"/>
</dbReference>
<dbReference type="FunFam" id="3.40.50.300:FF:000709">
    <property type="entry name" value="Iron-sulfur protein NUBPL isoform X1"/>
    <property type="match status" value="1"/>
</dbReference>
<accession>A0A0L0FDT5</accession>
<dbReference type="AlphaFoldDB" id="A0A0L0FDT5"/>
<keyword evidence="14" id="KW-1185">Reference proteome</keyword>
<dbReference type="InterPro" id="IPR044304">
    <property type="entry name" value="NUBPL-like"/>
</dbReference>
<feature type="non-terminal residue" evidence="13">
    <location>
        <position position="1"/>
    </location>
</feature>
<evidence type="ECO:0000256" key="11">
    <source>
        <dbReference type="ARBA" id="ARBA00024036"/>
    </source>
</evidence>
<dbReference type="STRING" id="667725.A0A0L0FDT5"/>
<dbReference type="GO" id="GO:0005524">
    <property type="term" value="F:ATP binding"/>
    <property type="evidence" value="ECO:0007669"/>
    <property type="project" value="UniProtKB-KW"/>
</dbReference>
<comment type="subcellular location">
    <subcellularLocation>
        <location evidence="2">Mitochondrion</location>
    </subcellularLocation>
</comment>
<dbReference type="InterPro" id="IPR027417">
    <property type="entry name" value="P-loop_NTPase"/>
</dbReference>
<dbReference type="PANTHER" id="PTHR42961">
    <property type="entry name" value="IRON-SULFUR PROTEIN NUBPL"/>
    <property type="match status" value="1"/>
</dbReference>
<dbReference type="OrthoDB" id="1741334at2759"/>
<dbReference type="InterPro" id="IPR000808">
    <property type="entry name" value="Mrp-like_CS"/>
</dbReference>
<keyword evidence="7" id="KW-0809">Transit peptide</keyword>
<dbReference type="HAMAP" id="MF_02040">
    <property type="entry name" value="Mrp_NBP35"/>
    <property type="match status" value="1"/>
</dbReference>
<reference evidence="13 14" key="1">
    <citation type="submission" date="2011-02" db="EMBL/GenBank/DDBJ databases">
        <title>The Genome Sequence of Sphaeroforma arctica JP610.</title>
        <authorList>
            <consortium name="The Broad Institute Genome Sequencing Platform"/>
            <person name="Russ C."/>
            <person name="Cuomo C."/>
            <person name="Young S.K."/>
            <person name="Zeng Q."/>
            <person name="Gargeya S."/>
            <person name="Alvarado L."/>
            <person name="Berlin A."/>
            <person name="Chapman S.B."/>
            <person name="Chen Z."/>
            <person name="Freedman E."/>
            <person name="Gellesch M."/>
            <person name="Goldberg J."/>
            <person name="Griggs A."/>
            <person name="Gujja S."/>
            <person name="Heilman E."/>
            <person name="Heiman D."/>
            <person name="Howarth C."/>
            <person name="Mehta T."/>
            <person name="Neiman D."/>
            <person name="Pearson M."/>
            <person name="Roberts A."/>
            <person name="Saif S."/>
            <person name="Shea T."/>
            <person name="Shenoy N."/>
            <person name="Sisk P."/>
            <person name="Stolte C."/>
            <person name="Sykes S."/>
            <person name="White J."/>
            <person name="Yandava C."/>
            <person name="Burger G."/>
            <person name="Gray M.W."/>
            <person name="Holland P.W.H."/>
            <person name="King N."/>
            <person name="Lang F.B.F."/>
            <person name="Roger A.J."/>
            <person name="Ruiz-Trillo I."/>
            <person name="Haas B."/>
            <person name="Nusbaum C."/>
            <person name="Birren B."/>
        </authorList>
    </citation>
    <scope>NUCLEOTIDE SEQUENCE [LARGE SCALE GENOMIC DNA]</scope>
    <source>
        <strain evidence="13 14">JP610</strain>
    </source>
</reference>
<evidence type="ECO:0000256" key="5">
    <source>
        <dbReference type="ARBA" id="ARBA00022741"/>
    </source>
</evidence>
<dbReference type="InterPro" id="IPR033756">
    <property type="entry name" value="YlxH/NBP35"/>
</dbReference>
<dbReference type="CDD" id="cd02037">
    <property type="entry name" value="Mrp_NBP35"/>
    <property type="match status" value="1"/>
</dbReference>
<dbReference type="SUPFAM" id="SSF52540">
    <property type="entry name" value="P-loop containing nucleoside triphosphate hydrolases"/>
    <property type="match status" value="1"/>
</dbReference>
<protein>
    <recommendedName>
        <fullName evidence="12">Nucleotide-binding protein-like</fullName>
    </recommendedName>
</protein>
<keyword evidence="3" id="KW-0004">4Fe-4S</keyword>
<evidence type="ECO:0000256" key="1">
    <source>
        <dbReference type="ARBA" id="ARBA00001966"/>
    </source>
</evidence>
<keyword evidence="5" id="KW-0547">Nucleotide-binding</keyword>
<evidence type="ECO:0000256" key="8">
    <source>
        <dbReference type="ARBA" id="ARBA00023004"/>
    </source>
</evidence>
<dbReference type="GeneID" id="25913040"/>
<dbReference type="GO" id="GO:0140663">
    <property type="term" value="F:ATP-dependent FeS chaperone activity"/>
    <property type="evidence" value="ECO:0007669"/>
    <property type="project" value="InterPro"/>
</dbReference>
<keyword evidence="6" id="KW-0067">ATP-binding</keyword>
<evidence type="ECO:0000256" key="4">
    <source>
        <dbReference type="ARBA" id="ARBA00022723"/>
    </source>
</evidence>
<dbReference type="GO" id="GO:0016226">
    <property type="term" value="P:iron-sulfur cluster assembly"/>
    <property type="evidence" value="ECO:0007669"/>
    <property type="project" value="InterPro"/>
</dbReference>
<name>A0A0L0FDT5_9EUKA</name>
<dbReference type="GO" id="GO:0046872">
    <property type="term" value="F:metal ion binding"/>
    <property type="evidence" value="ECO:0007669"/>
    <property type="project" value="UniProtKB-KW"/>
</dbReference>
<dbReference type="RefSeq" id="XP_014148831.1">
    <property type="nucleotide sequence ID" value="XM_014293356.1"/>
</dbReference>
<evidence type="ECO:0000256" key="6">
    <source>
        <dbReference type="ARBA" id="ARBA00022840"/>
    </source>
</evidence>
<proteinExistence type="inferred from homology"/>
<organism evidence="13 14">
    <name type="scientific">Sphaeroforma arctica JP610</name>
    <dbReference type="NCBI Taxonomy" id="667725"/>
    <lineage>
        <taxon>Eukaryota</taxon>
        <taxon>Ichthyosporea</taxon>
        <taxon>Ichthyophonida</taxon>
        <taxon>Sphaeroforma</taxon>
    </lineage>
</organism>
<evidence type="ECO:0000313" key="13">
    <source>
        <dbReference type="EMBL" id="KNC74929.1"/>
    </source>
</evidence>
<dbReference type="GO" id="GO:0032981">
    <property type="term" value="P:mitochondrial respiratory chain complex I assembly"/>
    <property type="evidence" value="ECO:0007669"/>
    <property type="project" value="TreeGrafter"/>
</dbReference>
<keyword evidence="4" id="KW-0479">Metal-binding</keyword>
<dbReference type="PANTHER" id="PTHR42961:SF2">
    <property type="entry name" value="IRON-SULFUR PROTEIN NUBPL"/>
    <property type="match status" value="1"/>
</dbReference>